<evidence type="ECO:0000313" key="2">
    <source>
        <dbReference type="EMBL" id="NHN75917.1"/>
    </source>
</evidence>
<evidence type="ECO:0000313" key="3">
    <source>
        <dbReference type="Proteomes" id="UP000736384"/>
    </source>
</evidence>
<name>A0AA43Z575_9GAMM</name>
<sequence>MSGSSRHRPALVPCLVALALLLAMALLPVLTSLGELHDLSHVPLGAHAHAGLEAGHDGDPPTQPEPGEEGSAGFHALLHSAHCAGHAAQVALGAFPRLTAIPPGSARSRDETPLLPASPARAPYRPPIFA</sequence>
<evidence type="ECO:0000256" key="1">
    <source>
        <dbReference type="SAM" id="MobiDB-lite"/>
    </source>
</evidence>
<dbReference type="Proteomes" id="UP000736384">
    <property type="component" value="Unassembled WGS sequence"/>
</dbReference>
<organism evidence="2 3">
    <name type="scientific">Azotobacter chroococcum</name>
    <dbReference type="NCBI Taxonomy" id="353"/>
    <lineage>
        <taxon>Bacteria</taxon>
        <taxon>Pseudomonadati</taxon>
        <taxon>Pseudomonadota</taxon>
        <taxon>Gammaproteobacteria</taxon>
        <taxon>Pseudomonadales</taxon>
        <taxon>Pseudomonadaceae</taxon>
        <taxon>Azotobacter</taxon>
    </lineage>
</organism>
<feature type="region of interest" description="Disordered" evidence="1">
    <location>
        <begin position="50"/>
        <end position="75"/>
    </location>
</feature>
<reference evidence="2" key="1">
    <citation type="submission" date="2020-03" db="EMBL/GenBank/DDBJ databases">
        <title>Genome assembly of Azotobacter chroococcum W5.</title>
        <authorList>
            <person name="Kannepalli A."/>
        </authorList>
    </citation>
    <scope>NUCLEOTIDE SEQUENCE</scope>
    <source>
        <strain evidence="2">W5</strain>
    </source>
</reference>
<dbReference type="EMBL" id="JAAPAP010000001">
    <property type="protein sequence ID" value="NHN75917.1"/>
    <property type="molecule type" value="Genomic_DNA"/>
</dbReference>
<dbReference type="RefSeq" id="WP_165891278.1">
    <property type="nucleotide sequence ID" value="NZ_JAAPAP010000001.1"/>
</dbReference>
<feature type="region of interest" description="Disordered" evidence="1">
    <location>
        <begin position="101"/>
        <end position="130"/>
    </location>
</feature>
<comment type="caution">
    <text evidence="2">The sequence shown here is derived from an EMBL/GenBank/DDBJ whole genome shotgun (WGS) entry which is preliminary data.</text>
</comment>
<feature type="compositionally biased region" description="Low complexity" evidence="1">
    <location>
        <begin position="113"/>
        <end position="123"/>
    </location>
</feature>
<gene>
    <name evidence="2" type="ORF">HA520_01230</name>
</gene>
<proteinExistence type="predicted"/>
<accession>A0AA43Z575</accession>
<protein>
    <recommendedName>
        <fullName evidence="4">DUF2946 domain-containing protein</fullName>
    </recommendedName>
</protein>
<evidence type="ECO:0008006" key="4">
    <source>
        <dbReference type="Google" id="ProtNLM"/>
    </source>
</evidence>
<dbReference type="AlphaFoldDB" id="A0AA43Z575"/>